<evidence type="ECO:0000313" key="2">
    <source>
        <dbReference type="EMBL" id="VDP17561.1"/>
    </source>
</evidence>
<proteinExistence type="predicted"/>
<dbReference type="AlphaFoldDB" id="A0A183GCP2"/>
<accession>A0A3P8B527</accession>
<sequence length="81" mass="8592">MPRRRAWLLQPVSGEQTGTSPAQNKGGDGGGSGGRARRILRCLSAANKGPTATKSRRRQKNFPCEHSAKTGSSVPFAEQNA</sequence>
<keyword evidence="3" id="KW-1185">Reference proteome</keyword>
<evidence type="ECO:0000313" key="3">
    <source>
        <dbReference type="Proteomes" id="UP000050761"/>
    </source>
</evidence>
<reference evidence="4" key="2">
    <citation type="submission" date="2019-09" db="UniProtKB">
        <authorList>
            <consortium name="WormBaseParasite"/>
        </authorList>
    </citation>
    <scope>IDENTIFICATION</scope>
</reference>
<protein>
    <submittedName>
        <fullName evidence="2 4">Uncharacterized protein</fullName>
    </submittedName>
</protein>
<dbReference type="EMBL" id="UZAH01031745">
    <property type="protein sequence ID" value="VDP17561.1"/>
    <property type="molecule type" value="Genomic_DNA"/>
</dbReference>
<dbReference type="WBParaSite" id="HPBE_0001995601-mRNA-1">
    <property type="protein sequence ID" value="HPBE_0001995601-mRNA-1"/>
    <property type="gene ID" value="HPBE_0001995601"/>
</dbReference>
<dbReference type="Proteomes" id="UP000050761">
    <property type="component" value="Unassembled WGS sequence"/>
</dbReference>
<feature type="compositionally biased region" description="Polar residues" evidence="1">
    <location>
        <begin position="13"/>
        <end position="23"/>
    </location>
</feature>
<evidence type="ECO:0000256" key="1">
    <source>
        <dbReference type="SAM" id="MobiDB-lite"/>
    </source>
</evidence>
<evidence type="ECO:0000313" key="4">
    <source>
        <dbReference type="WBParaSite" id="HPBE_0001995601-mRNA-1"/>
    </source>
</evidence>
<name>A0A183GCP2_HELPZ</name>
<reference evidence="2 3" key="1">
    <citation type="submission" date="2018-11" db="EMBL/GenBank/DDBJ databases">
        <authorList>
            <consortium name="Pathogen Informatics"/>
        </authorList>
    </citation>
    <scope>NUCLEOTIDE SEQUENCE [LARGE SCALE GENOMIC DNA]</scope>
</reference>
<feature type="region of interest" description="Disordered" evidence="1">
    <location>
        <begin position="1"/>
        <end position="81"/>
    </location>
</feature>
<feature type="compositionally biased region" description="Polar residues" evidence="1">
    <location>
        <begin position="69"/>
        <end position="81"/>
    </location>
</feature>
<gene>
    <name evidence="2" type="ORF">HPBE_LOCUS19955</name>
</gene>
<accession>A0A183GCP2</accession>
<organism evidence="3 4">
    <name type="scientific">Heligmosomoides polygyrus</name>
    <name type="common">Parasitic roundworm</name>
    <dbReference type="NCBI Taxonomy" id="6339"/>
    <lineage>
        <taxon>Eukaryota</taxon>
        <taxon>Metazoa</taxon>
        <taxon>Ecdysozoa</taxon>
        <taxon>Nematoda</taxon>
        <taxon>Chromadorea</taxon>
        <taxon>Rhabditida</taxon>
        <taxon>Rhabditina</taxon>
        <taxon>Rhabditomorpha</taxon>
        <taxon>Strongyloidea</taxon>
        <taxon>Heligmosomidae</taxon>
        <taxon>Heligmosomoides</taxon>
    </lineage>
</organism>